<organism evidence="1 2">
    <name type="scientific">Allochromatium tepidum</name>
    <dbReference type="NCBI Taxonomy" id="553982"/>
    <lineage>
        <taxon>Bacteria</taxon>
        <taxon>Pseudomonadati</taxon>
        <taxon>Pseudomonadota</taxon>
        <taxon>Gammaproteobacteria</taxon>
        <taxon>Chromatiales</taxon>
        <taxon>Chromatiaceae</taxon>
        <taxon>Allochromatium</taxon>
    </lineage>
</organism>
<dbReference type="Gene3D" id="3.40.30.10">
    <property type="entry name" value="Glutaredoxin"/>
    <property type="match status" value="1"/>
</dbReference>
<geneLocation type="plasmid" evidence="1 2">
    <name>pAt1</name>
</geneLocation>
<proteinExistence type="predicted"/>
<dbReference type="SUPFAM" id="SSF52833">
    <property type="entry name" value="Thioredoxin-like"/>
    <property type="match status" value="1"/>
</dbReference>
<dbReference type="InterPro" id="IPR050824">
    <property type="entry name" value="Thiol_disulfide_DsbA"/>
</dbReference>
<accession>A0ABM7QQY5</accession>
<sequence length="300" mass="32958">MVWTIERSAKGAERRRGRRRDLGIGGRCALTKVVLKILLNYNVIKSKSKILMSRYTDMPTRLDPSRRRALLFLTGLALAKPVSAIQPLPRDLPSPSATFELKPYDVIDPPVAGDARHVRLFFTYDCPYCRQYHNGLVQWGQSLPKPLQFTVVPIITSPENDNQTLAVYGRLIAQTLDPKVLPRYDLAIFNLLQGDTLGQTAGVGELTTSHVLSALVESGLAADRISGFLESEEMDALESRISNHAKVISIYQIKATPTVVVSGRFAVNPDHTNGNTSQFLTLLNGIVSRAIEAGGRHGAA</sequence>
<keyword evidence="1" id="KW-0614">Plasmid</keyword>
<dbReference type="InterPro" id="IPR036249">
    <property type="entry name" value="Thioredoxin-like_sf"/>
</dbReference>
<dbReference type="PANTHER" id="PTHR35891">
    <property type="entry name" value="THIOL:DISULFIDE INTERCHANGE PROTEIN DSBA"/>
    <property type="match status" value="1"/>
</dbReference>
<evidence type="ECO:0000313" key="1">
    <source>
        <dbReference type="EMBL" id="BCU08456.1"/>
    </source>
</evidence>
<dbReference type="PANTHER" id="PTHR35891:SF3">
    <property type="entry name" value="THIOL:DISULFIDE INTERCHANGE PROTEIN DSBL"/>
    <property type="match status" value="1"/>
</dbReference>
<dbReference type="EMBL" id="AP024564">
    <property type="protein sequence ID" value="BCU08456.1"/>
    <property type="molecule type" value="Genomic_DNA"/>
</dbReference>
<dbReference type="Proteomes" id="UP000680679">
    <property type="component" value="Plasmid pAt1"/>
</dbReference>
<protein>
    <recommendedName>
        <fullName evidence="3">Thioredoxin-like fold domain-containing protein</fullName>
    </recommendedName>
</protein>
<keyword evidence="2" id="KW-1185">Reference proteome</keyword>
<name>A0ABM7QQY5_9GAMM</name>
<reference evidence="1 2" key="1">
    <citation type="submission" date="2021-04" db="EMBL/GenBank/DDBJ databases">
        <title>Complete genome sequencing of Allochromatium tepidum strain NZ.</title>
        <authorList>
            <person name="Tsukatani Y."/>
            <person name="Mori H."/>
        </authorList>
    </citation>
    <scope>NUCLEOTIDE SEQUENCE [LARGE SCALE GENOMIC DNA]</scope>
    <source>
        <strain evidence="1 2">NZ</strain>
        <plasmid evidence="1 2">pAt1</plasmid>
    </source>
</reference>
<evidence type="ECO:0000313" key="2">
    <source>
        <dbReference type="Proteomes" id="UP000680679"/>
    </source>
</evidence>
<gene>
    <name evidence="1" type="ORF">Atep_31330</name>
</gene>
<evidence type="ECO:0008006" key="3">
    <source>
        <dbReference type="Google" id="ProtNLM"/>
    </source>
</evidence>